<evidence type="ECO:0008006" key="3">
    <source>
        <dbReference type="Google" id="ProtNLM"/>
    </source>
</evidence>
<reference evidence="1 2" key="1">
    <citation type="submission" date="2014-06" db="EMBL/GenBank/DDBJ databases">
        <authorList>
            <person name="Urmite Genomes Urmite Genomes"/>
        </authorList>
    </citation>
    <scope>NUCLEOTIDE SEQUENCE [LARGE SCALE GENOMIC DNA]</scope>
</reference>
<evidence type="ECO:0000313" key="2">
    <source>
        <dbReference type="Proteomes" id="UP000044071"/>
    </source>
</evidence>
<dbReference type="RefSeq" id="WP_052403252.1">
    <property type="nucleotide sequence ID" value="NZ_CCVW01000002.1"/>
</dbReference>
<dbReference type="AlphaFoldDB" id="A0A078KU59"/>
<organism evidence="1 2">
    <name type="scientific">Legionella massiliensis</name>
    <dbReference type="NCBI Taxonomy" id="1034943"/>
    <lineage>
        <taxon>Bacteria</taxon>
        <taxon>Pseudomonadati</taxon>
        <taxon>Pseudomonadota</taxon>
        <taxon>Gammaproteobacteria</taxon>
        <taxon>Legionellales</taxon>
        <taxon>Legionellaceae</taxon>
        <taxon>Legionella</taxon>
    </lineage>
</organism>
<dbReference type="InterPro" id="IPR012659">
    <property type="entry name" value="CHP02444"/>
</dbReference>
<keyword evidence="2" id="KW-1185">Reference proteome</keyword>
<proteinExistence type="predicted"/>
<accession>A0A078KU59</accession>
<dbReference type="EMBL" id="CCSB01000002">
    <property type="protein sequence ID" value="CDZ77970.1"/>
    <property type="molecule type" value="Genomic_DNA"/>
</dbReference>
<dbReference type="Pfam" id="PF09523">
    <property type="entry name" value="DUF2390"/>
    <property type="match status" value="1"/>
</dbReference>
<dbReference type="eggNOG" id="COG5589">
    <property type="taxonomic scope" value="Bacteria"/>
</dbReference>
<evidence type="ECO:0000313" key="1">
    <source>
        <dbReference type="EMBL" id="CDZ77970.1"/>
    </source>
</evidence>
<gene>
    <name evidence="1" type="ORF">BN59_02266</name>
</gene>
<dbReference type="NCBIfam" id="TIGR02444">
    <property type="entry name" value="TIGR02444 family protein"/>
    <property type="match status" value="1"/>
</dbReference>
<dbReference type="OrthoDB" id="5795846at2"/>
<name>A0A078KU59_9GAMM</name>
<dbReference type="Proteomes" id="UP000044071">
    <property type="component" value="Unassembled WGS sequence"/>
</dbReference>
<sequence length="164" mass="19782">MDNPFWQFSLRIYKNERVKNYCLEFQEQEAINVNLLLFCCWLAYAVEPISKAEFIKACQSIATWQKEVTESLRRARRYLKTFPAHSWPRDFYLLILENEIKSESYQQEQLYLHFADKQRKPSFCDHELMQSYLFWLFEEGEIVVSPELSSRIQDFKCLILSLLV</sequence>
<protein>
    <recommendedName>
        <fullName evidence="3">TIGR02444 family protein</fullName>
    </recommendedName>
</protein>
<dbReference type="STRING" id="1034943.BN59_02266"/>